<reference evidence="2 3" key="1">
    <citation type="submission" date="2019-10" db="EMBL/GenBank/DDBJ databases">
        <title>Streptomyces sp. strain GY16 isolated from leaves of Broussonetia papyrifera.</title>
        <authorList>
            <person name="Mo P."/>
        </authorList>
    </citation>
    <scope>NUCLEOTIDE SEQUENCE [LARGE SCALE GENOMIC DNA]</scope>
    <source>
        <strain evidence="2 3">GY16</strain>
    </source>
</reference>
<name>A0A5P8KI45_9ACTN</name>
<feature type="domain" description="DUF397" evidence="1">
    <location>
        <begin position="6"/>
        <end position="58"/>
    </location>
</feature>
<dbReference type="Pfam" id="PF04149">
    <property type="entry name" value="DUF397"/>
    <property type="match status" value="1"/>
</dbReference>
<protein>
    <submittedName>
        <fullName evidence="2">DUF397 domain-containing protein</fullName>
    </submittedName>
</protein>
<dbReference type="EMBL" id="CP045096">
    <property type="protein sequence ID" value="QFR02832.1"/>
    <property type="molecule type" value="Genomic_DNA"/>
</dbReference>
<dbReference type="AlphaFoldDB" id="A0A5P8KI45"/>
<accession>A0A5P8KI45</accession>
<dbReference type="Proteomes" id="UP000327294">
    <property type="component" value="Chromosome"/>
</dbReference>
<proteinExistence type="predicted"/>
<keyword evidence="3" id="KW-1185">Reference proteome</keyword>
<dbReference type="InterPro" id="IPR007278">
    <property type="entry name" value="DUF397"/>
</dbReference>
<gene>
    <name evidence="2" type="ORF">F9278_26690</name>
</gene>
<sequence>MRRVGVQWRKSSFSEDSDGNCIEVGLSGDGVLIRESDEPGTVVTTASDGLRVFLADIKAGAADRLV</sequence>
<organism evidence="2 3">
    <name type="scientific">Streptomyces phaeolivaceus</name>
    <dbReference type="NCBI Taxonomy" id="2653200"/>
    <lineage>
        <taxon>Bacteria</taxon>
        <taxon>Bacillati</taxon>
        <taxon>Actinomycetota</taxon>
        <taxon>Actinomycetes</taxon>
        <taxon>Kitasatosporales</taxon>
        <taxon>Streptomycetaceae</taxon>
        <taxon>Streptomyces</taxon>
    </lineage>
</organism>
<evidence type="ECO:0000259" key="1">
    <source>
        <dbReference type="Pfam" id="PF04149"/>
    </source>
</evidence>
<evidence type="ECO:0000313" key="3">
    <source>
        <dbReference type="Proteomes" id="UP000327294"/>
    </source>
</evidence>
<dbReference type="KEGG" id="sphv:F9278_26690"/>
<evidence type="ECO:0000313" key="2">
    <source>
        <dbReference type="EMBL" id="QFR02832.1"/>
    </source>
</evidence>